<evidence type="ECO:0000256" key="1">
    <source>
        <dbReference type="SAM" id="Phobius"/>
    </source>
</evidence>
<evidence type="ECO:0000313" key="5">
    <source>
        <dbReference type="Proteomes" id="UP001139409"/>
    </source>
</evidence>
<sequence length="99" mass="11397">MKEIPKEYALIAEITSALAIIISLVFVGAQMKANTKATQDSMFQGIEDIKGTRGFWCLFLSLVVIRDRKIWLTTRLESIEKVIRNIDMELNHQQKMKLI</sequence>
<keyword evidence="1" id="KW-0472">Membrane</keyword>
<dbReference type="EMBL" id="JAIXNE010000004">
    <property type="protein sequence ID" value="MCA6077318.1"/>
    <property type="molecule type" value="Genomic_DNA"/>
</dbReference>
<feature type="transmembrane region" description="Helical" evidence="1">
    <location>
        <begin position="7"/>
        <end position="29"/>
    </location>
</feature>
<name>A0A9X1HUK7_9BACT</name>
<dbReference type="Proteomes" id="UP001139409">
    <property type="component" value="Unassembled WGS sequence"/>
</dbReference>
<proteinExistence type="predicted"/>
<dbReference type="EMBL" id="JAIXNE010000002">
    <property type="protein sequence ID" value="MCA6075013.1"/>
    <property type="molecule type" value="Genomic_DNA"/>
</dbReference>
<protein>
    <submittedName>
        <fullName evidence="4">Uncharacterized protein</fullName>
    </submittedName>
</protein>
<keyword evidence="5" id="KW-1185">Reference proteome</keyword>
<reference evidence="4" key="1">
    <citation type="submission" date="2021-09" db="EMBL/GenBank/DDBJ databases">
        <title>Fulvivirga sp. isolated from coastal sediment.</title>
        <authorList>
            <person name="Yu H."/>
        </authorList>
    </citation>
    <scope>NUCLEOTIDE SEQUENCE</scope>
    <source>
        <strain evidence="4">1062</strain>
    </source>
</reference>
<gene>
    <name evidence="2" type="ORF">LDX50_09040</name>
    <name evidence="3" type="ORF">LDX50_15010</name>
    <name evidence="4" type="ORF">LDX50_20730</name>
</gene>
<organism evidence="4 5">
    <name type="scientific">Fulvivirga sedimenti</name>
    <dbReference type="NCBI Taxonomy" id="2879465"/>
    <lineage>
        <taxon>Bacteria</taxon>
        <taxon>Pseudomonadati</taxon>
        <taxon>Bacteroidota</taxon>
        <taxon>Cytophagia</taxon>
        <taxon>Cytophagales</taxon>
        <taxon>Fulvivirgaceae</taxon>
        <taxon>Fulvivirga</taxon>
    </lineage>
</organism>
<evidence type="ECO:0000313" key="4">
    <source>
        <dbReference type="EMBL" id="MCA6077318.1"/>
    </source>
</evidence>
<dbReference type="EMBL" id="JAIXNE010000003">
    <property type="protein sequence ID" value="MCA6076190.1"/>
    <property type="molecule type" value="Genomic_DNA"/>
</dbReference>
<comment type="caution">
    <text evidence="4">The sequence shown here is derived from an EMBL/GenBank/DDBJ whole genome shotgun (WGS) entry which is preliminary data.</text>
</comment>
<evidence type="ECO:0000313" key="3">
    <source>
        <dbReference type="EMBL" id="MCA6076190.1"/>
    </source>
</evidence>
<dbReference type="AlphaFoldDB" id="A0A9X1HUK7"/>
<accession>A0A9X1HUK7</accession>
<dbReference type="RefSeq" id="WP_225698119.1">
    <property type="nucleotide sequence ID" value="NZ_JAIXNE010000002.1"/>
</dbReference>
<keyword evidence="1" id="KW-0812">Transmembrane</keyword>
<evidence type="ECO:0000313" key="2">
    <source>
        <dbReference type="EMBL" id="MCA6075013.1"/>
    </source>
</evidence>
<keyword evidence="1" id="KW-1133">Transmembrane helix</keyword>